<evidence type="ECO:0000313" key="6">
    <source>
        <dbReference type="EMBL" id="ABP01545.1"/>
    </source>
</evidence>
<organism evidence="6">
    <name type="scientific">Nicotiana attenuata</name>
    <name type="common">Coyote tobacco</name>
    <dbReference type="NCBI Taxonomy" id="49451"/>
    <lineage>
        <taxon>Eukaryota</taxon>
        <taxon>Viridiplantae</taxon>
        <taxon>Streptophyta</taxon>
        <taxon>Embryophyta</taxon>
        <taxon>Tracheophyta</taxon>
        <taxon>Spermatophyta</taxon>
        <taxon>Magnoliopsida</taxon>
        <taxon>eudicotyledons</taxon>
        <taxon>Gunneridae</taxon>
        <taxon>Pentapetalae</taxon>
        <taxon>asterids</taxon>
        <taxon>lamiids</taxon>
        <taxon>Solanales</taxon>
        <taxon>Solanaceae</taxon>
        <taxon>Nicotianoideae</taxon>
        <taxon>Nicotianeae</taxon>
        <taxon>Nicotiana</taxon>
    </lineage>
</organism>
<dbReference type="EMBL" id="EF187728">
    <property type="protein sequence ID" value="ABP01545.1"/>
    <property type="molecule type" value="mRNA"/>
</dbReference>
<dbReference type="PANTHER" id="PTHR33832:SF26">
    <property type="entry name" value="PROTEINASE INHIBITOR TYPE-2 TR8"/>
    <property type="match status" value="1"/>
</dbReference>
<dbReference type="SUPFAM" id="SSF100897">
    <property type="entry name" value="Plant proteinase inhibitors"/>
    <property type="match status" value="1"/>
</dbReference>
<dbReference type="Pfam" id="PF02428">
    <property type="entry name" value="Prot_inhib_II"/>
    <property type="match status" value="1"/>
</dbReference>
<dbReference type="InterPro" id="IPR051391">
    <property type="entry name" value="Protease_inhibitor_I20"/>
</dbReference>
<comment type="similarity">
    <text evidence="1">Belongs to the protease inhibitor I20 (potato type II proteinase inhibitor) family.</text>
</comment>
<dbReference type="AlphaFoldDB" id="A7TUH6"/>
<evidence type="ECO:0000256" key="2">
    <source>
        <dbReference type="ARBA" id="ARBA00022690"/>
    </source>
</evidence>
<keyword evidence="3" id="KW-0722">Serine protease inhibitor</keyword>
<protein>
    <submittedName>
        <fullName evidence="6">Truncated trypsin proteinase inhibitor</fullName>
    </submittedName>
</protein>
<keyword evidence="5" id="KW-0732">Signal</keyword>
<evidence type="ECO:0000256" key="4">
    <source>
        <dbReference type="ARBA" id="ARBA00023157"/>
    </source>
</evidence>
<dbReference type="Gene3D" id="3.30.60.30">
    <property type="match status" value="1"/>
</dbReference>
<evidence type="ECO:0000256" key="5">
    <source>
        <dbReference type="SAM" id="SignalP"/>
    </source>
</evidence>
<dbReference type="PANTHER" id="PTHR33832">
    <property type="entry name" value="SERINE-TYPE ENDOPEPTIDASE INHIBITOR"/>
    <property type="match status" value="1"/>
</dbReference>
<feature type="chain" id="PRO_5007636463" evidence="5">
    <location>
        <begin position="30"/>
        <end position="47"/>
    </location>
</feature>
<dbReference type="InterPro" id="IPR003465">
    <property type="entry name" value="Prot_inh_I20"/>
</dbReference>
<feature type="signal peptide" evidence="5">
    <location>
        <begin position="1"/>
        <end position="29"/>
    </location>
</feature>
<dbReference type="GO" id="GO:0004867">
    <property type="term" value="F:serine-type endopeptidase inhibitor activity"/>
    <property type="evidence" value="ECO:0007669"/>
    <property type="project" value="UniProtKB-KW"/>
</dbReference>
<keyword evidence="2" id="KW-0646">Protease inhibitor</keyword>
<evidence type="ECO:0000256" key="1">
    <source>
        <dbReference type="ARBA" id="ARBA00007766"/>
    </source>
</evidence>
<proteinExistence type="evidence at transcript level"/>
<keyword evidence="4" id="KW-1015">Disulfide bond</keyword>
<reference evidence="6" key="1">
    <citation type="journal article" date="2007" name="Plant J.">
        <title>Nonsense-mediated mRNA decay (NMD) silences the accumulation of aberrant trypsin proteinase inhibitor mRNA in Nicotiana attenuata.</title>
        <authorList>
            <person name="Wu J."/>
            <person name="Kang J.H."/>
            <person name="Hettenhausen C."/>
            <person name="Baldwin I.T."/>
        </authorList>
    </citation>
    <scope>NUCLEOTIDE SEQUENCE</scope>
</reference>
<sequence length="47" mass="5202">MAVHRVSFLALLLLFGMSLLVSNVEHADAKACPRNCDGRIAYEICPR</sequence>
<accession>A7TUH6</accession>
<evidence type="ECO:0000256" key="3">
    <source>
        <dbReference type="ARBA" id="ARBA00022900"/>
    </source>
</evidence>
<dbReference type="EMBL" id="EF187729">
    <property type="protein sequence ID" value="ABP01546.1"/>
    <property type="molecule type" value="Genomic_DNA"/>
</dbReference>
<name>A7TUH6_NICAT</name>